<evidence type="ECO:0000313" key="4">
    <source>
        <dbReference type="EMBL" id="KGQ02530.1"/>
    </source>
</evidence>
<dbReference type="Pfam" id="PF01734">
    <property type="entry name" value="Patatin"/>
    <property type="match status" value="1"/>
</dbReference>
<dbReference type="SUPFAM" id="SSF52151">
    <property type="entry name" value="FabD/lysophospholipase-like"/>
    <property type="match status" value="1"/>
</dbReference>
<proteinExistence type="predicted"/>
<sequence>MEHTTTGEPNPVDREGLCLLSLDGGGVRGLSTLFILKGIMARLNHERKETGLPFAKPCEVFDLIGGTSTGGLIAIMLGRLEMDVDECISTYVDLMKRVFDKKSSWLPVSLGGNVKAQFDSKKLRSAVEQAINRSGASPQDRFNDGQSRGCRVFVCAAAKETSDITRLRSYDLPGKTSIEATILDAALATSAATRFFDPVRIGARQFVDGALGANNPVEQVEREASDIWCADTAELMPQVKCFLSVGTGHPGRKAIEDNMVKLLSKTLVGLVTETEQTEARFIARWRQHYDLKRYFRFNVDHGLEGIGLEEFDQQGTMEAATESYLDHTAQITRVRDCVLNLKQKQNETPTAFASVIREYSIRLMSQQTNSREPCWTVPFQKNLRFVGRASLLDKLEAALIAKERPSKISLFGLGGVGKTQVALELAYRTRAKYPQCSVIWIPTNNAARLRQAYIDASEQLGIAVTDDKSDVKQLVQRHLSQESAGRWLLIYDNADDFDVWIPSTGSQDGLRGLLEYVPRSNQGCVVFTTRNKKLALRLSPDGLREEVTQMDDNTALQLLFGRLNQEVPERHKEGQALIKALCHLPLAIVQAAAYIDANESSFEMYLDLLNEQEEDVVKLLSEEFGDEGSYGTVKDPVATTWLISFTQIRRSDPVAVEYLSLMSCFDPKDIPRSLLPPGKSRKEEADALGTLTAYAFVSRQPATAFLDMHRLVHLAMRNWLRREKTFILWMHKAVTRLDAVFPAGDHESRNVWRLYLPHTRRILPFCFSGEAGEQETSLAWKFGLCTYEDGWYSEAESCFSHATETNKMKLGADHPSTLTSMANLASTYRNQGRWEEAEGLEVQVIETSNTKLGADHPDTLASMANLASTYRNQGRWEEAERLFVQVMETRKTKLGADHPSTLTSMANLASTYGNQGRWEEAERLFVQVMETQDEAWGGPSLHADQHG</sequence>
<dbReference type="CDD" id="cd07216">
    <property type="entry name" value="Pat17_PNPLA8_PNPLA9_like3"/>
    <property type="match status" value="1"/>
</dbReference>
<keyword evidence="2" id="KW-0442">Lipid degradation</keyword>
<dbReference type="Pfam" id="PF00931">
    <property type="entry name" value="NB-ARC"/>
    <property type="match status" value="1"/>
</dbReference>
<dbReference type="SUPFAM" id="SSF48452">
    <property type="entry name" value="TPR-like"/>
    <property type="match status" value="1"/>
</dbReference>
<organism evidence="4 5">
    <name type="scientific">Beauveria bassiana D1-5</name>
    <dbReference type="NCBI Taxonomy" id="1245745"/>
    <lineage>
        <taxon>Eukaryota</taxon>
        <taxon>Fungi</taxon>
        <taxon>Dikarya</taxon>
        <taxon>Ascomycota</taxon>
        <taxon>Pezizomycotina</taxon>
        <taxon>Sordariomycetes</taxon>
        <taxon>Hypocreomycetidae</taxon>
        <taxon>Hypocreales</taxon>
        <taxon>Cordycipitaceae</taxon>
        <taxon>Beauveria</taxon>
    </lineage>
</organism>
<dbReference type="Pfam" id="PF13374">
    <property type="entry name" value="TPR_10"/>
    <property type="match status" value="1"/>
</dbReference>
<dbReference type="InterPro" id="IPR002641">
    <property type="entry name" value="PNPLA_dom"/>
</dbReference>
<dbReference type="Proteomes" id="UP000030106">
    <property type="component" value="Unassembled WGS sequence"/>
</dbReference>
<dbReference type="InterPro" id="IPR027417">
    <property type="entry name" value="P-loop_NTPase"/>
</dbReference>
<feature type="active site" description="Nucleophile" evidence="2">
    <location>
        <position position="68"/>
    </location>
</feature>
<comment type="caution">
    <text evidence="4">The sequence shown here is derived from an EMBL/GenBank/DDBJ whole genome shotgun (WGS) entry which is preliminary data.</text>
</comment>
<name>A0A0A2V8V9_BEABA</name>
<dbReference type="OrthoDB" id="4868022at2759"/>
<dbReference type="EMBL" id="ANFO01001482">
    <property type="protein sequence ID" value="KGQ02530.1"/>
    <property type="molecule type" value="Genomic_DNA"/>
</dbReference>
<feature type="short sequence motif" description="GXGXXG" evidence="2">
    <location>
        <begin position="24"/>
        <end position="29"/>
    </location>
</feature>
<feature type="short sequence motif" description="GXSXG" evidence="2">
    <location>
        <begin position="66"/>
        <end position="70"/>
    </location>
</feature>
<dbReference type="GO" id="GO:0016042">
    <property type="term" value="P:lipid catabolic process"/>
    <property type="evidence" value="ECO:0007669"/>
    <property type="project" value="UniProtKB-UniRule"/>
</dbReference>
<dbReference type="PANTHER" id="PTHR46082:SF6">
    <property type="entry name" value="AAA+ ATPASE DOMAIN-CONTAINING PROTEIN-RELATED"/>
    <property type="match status" value="1"/>
</dbReference>
<evidence type="ECO:0000313" key="5">
    <source>
        <dbReference type="Proteomes" id="UP000030106"/>
    </source>
</evidence>
<dbReference type="InterPro" id="IPR016035">
    <property type="entry name" value="Acyl_Trfase/lysoPLipase"/>
</dbReference>
<accession>A0A0A2V8V9</accession>
<reference evidence="4 5" key="1">
    <citation type="submission" date="2012-10" db="EMBL/GenBank/DDBJ databases">
        <title>Genome sequencing and analysis of entomopathogenic fungi Beauveria bassiana D1-5.</title>
        <authorList>
            <person name="Li Q."/>
            <person name="Wang L."/>
            <person name="Zhang Z."/>
            <person name="Wang Q."/>
            <person name="Ren J."/>
            <person name="Wang M."/>
            <person name="Xu W."/>
            <person name="Wang J."/>
            <person name="Lu Y."/>
            <person name="Du Q."/>
            <person name="Sun Z."/>
        </authorList>
    </citation>
    <scope>NUCLEOTIDE SEQUENCE [LARGE SCALE GENOMIC DNA]</scope>
    <source>
        <strain evidence="4 5">D1-5</strain>
    </source>
</reference>
<gene>
    <name evidence="4" type="ORF">BBAD15_g12258</name>
</gene>
<evidence type="ECO:0000256" key="2">
    <source>
        <dbReference type="PROSITE-ProRule" id="PRU01161"/>
    </source>
</evidence>
<keyword evidence="1 2" id="KW-0443">Lipid metabolism</keyword>
<dbReference type="GO" id="GO:0016787">
    <property type="term" value="F:hydrolase activity"/>
    <property type="evidence" value="ECO:0007669"/>
    <property type="project" value="UniProtKB-UniRule"/>
</dbReference>
<dbReference type="GO" id="GO:0046486">
    <property type="term" value="P:glycerolipid metabolic process"/>
    <property type="evidence" value="ECO:0007669"/>
    <property type="project" value="UniProtKB-ARBA"/>
</dbReference>
<dbReference type="InterPro" id="IPR002182">
    <property type="entry name" value="NB-ARC"/>
</dbReference>
<dbReference type="Gene3D" id="3.40.50.300">
    <property type="entry name" value="P-loop containing nucleotide triphosphate hydrolases"/>
    <property type="match status" value="1"/>
</dbReference>
<dbReference type="PANTHER" id="PTHR46082">
    <property type="entry name" value="ATP/GTP-BINDING PROTEIN-RELATED"/>
    <property type="match status" value="1"/>
</dbReference>
<dbReference type="InterPro" id="IPR053137">
    <property type="entry name" value="NLR-like"/>
</dbReference>
<dbReference type="PROSITE" id="PS51635">
    <property type="entry name" value="PNPLA"/>
    <property type="match status" value="1"/>
</dbReference>
<feature type="domain" description="PNPLA" evidence="3">
    <location>
        <begin position="20"/>
        <end position="221"/>
    </location>
</feature>
<evidence type="ECO:0000259" key="3">
    <source>
        <dbReference type="PROSITE" id="PS51635"/>
    </source>
</evidence>
<dbReference type="GO" id="GO:0043531">
    <property type="term" value="F:ADP binding"/>
    <property type="evidence" value="ECO:0007669"/>
    <property type="project" value="InterPro"/>
</dbReference>
<keyword evidence="2" id="KW-0378">Hydrolase</keyword>
<dbReference type="InterPro" id="IPR011990">
    <property type="entry name" value="TPR-like_helical_dom_sf"/>
</dbReference>
<dbReference type="SUPFAM" id="SSF52540">
    <property type="entry name" value="P-loop containing nucleoside triphosphate hydrolases"/>
    <property type="match status" value="1"/>
</dbReference>
<dbReference type="Gene3D" id="3.40.1090.10">
    <property type="entry name" value="Cytosolic phospholipase A2 catalytic domain"/>
    <property type="match status" value="1"/>
</dbReference>
<dbReference type="Gene3D" id="1.25.40.10">
    <property type="entry name" value="Tetratricopeptide repeat domain"/>
    <property type="match status" value="1"/>
</dbReference>
<protein>
    <submittedName>
        <fullName evidence="4">Kinesin light chain 1</fullName>
    </submittedName>
</protein>
<feature type="short sequence motif" description="DGA/G" evidence="2">
    <location>
        <begin position="208"/>
        <end position="210"/>
    </location>
</feature>
<dbReference type="eggNOG" id="KOG4231">
    <property type="taxonomic scope" value="Eukaryota"/>
</dbReference>
<dbReference type="Pfam" id="PF13424">
    <property type="entry name" value="TPR_12"/>
    <property type="match status" value="1"/>
</dbReference>
<dbReference type="STRING" id="1245745.A0A0A2V8V9"/>
<dbReference type="AlphaFoldDB" id="A0A0A2V8V9"/>
<feature type="active site" description="Proton acceptor" evidence="2">
    <location>
        <position position="208"/>
    </location>
</feature>
<dbReference type="HOGENOM" id="CLU_000288_125_6_1"/>
<evidence type="ECO:0000256" key="1">
    <source>
        <dbReference type="ARBA" id="ARBA00023098"/>
    </source>
</evidence>